<sequence length="93" mass="10784">HGRVCCFTAKRIFSGNQRQRKGLGKIIPPLRKVTLHHTDSSFKDPRSLSQTIKRLLSDQLSKYKKLRVKSSFKIFEKNDGSEQLHRSNYQLGL</sequence>
<dbReference type="AlphaFoldDB" id="A0A8J2LLV4"/>
<comment type="caution">
    <text evidence="1">The sequence shown here is derived from an EMBL/GenBank/DDBJ whole genome shotgun (WGS) entry which is preliminary data.</text>
</comment>
<keyword evidence="2" id="KW-1185">Reference proteome</keyword>
<protein>
    <submittedName>
        <fullName evidence="1">Uncharacterized protein</fullName>
    </submittedName>
</protein>
<gene>
    <name evidence="1" type="ORF">AFUS01_LOCUS44014</name>
</gene>
<reference evidence="1" key="1">
    <citation type="submission" date="2021-06" db="EMBL/GenBank/DDBJ databases">
        <authorList>
            <person name="Hodson N. C."/>
            <person name="Mongue J. A."/>
            <person name="Jaron S. K."/>
        </authorList>
    </citation>
    <scope>NUCLEOTIDE SEQUENCE</scope>
</reference>
<proteinExistence type="predicted"/>
<evidence type="ECO:0000313" key="2">
    <source>
        <dbReference type="Proteomes" id="UP000708208"/>
    </source>
</evidence>
<organism evidence="1 2">
    <name type="scientific">Allacma fusca</name>
    <dbReference type="NCBI Taxonomy" id="39272"/>
    <lineage>
        <taxon>Eukaryota</taxon>
        <taxon>Metazoa</taxon>
        <taxon>Ecdysozoa</taxon>
        <taxon>Arthropoda</taxon>
        <taxon>Hexapoda</taxon>
        <taxon>Collembola</taxon>
        <taxon>Symphypleona</taxon>
        <taxon>Sminthuridae</taxon>
        <taxon>Allacma</taxon>
    </lineage>
</organism>
<accession>A0A8J2LLV4</accession>
<evidence type="ECO:0000313" key="1">
    <source>
        <dbReference type="EMBL" id="CAG7834514.1"/>
    </source>
</evidence>
<dbReference type="EMBL" id="CAJVCH010570267">
    <property type="protein sequence ID" value="CAG7834514.1"/>
    <property type="molecule type" value="Genomic_DNA"/>
</dbReference>
<dbReference type="Proteomes" id="UP000708208">
    <property type="component" value="Unassembled WGS sequence"/>
</dbReference>
<name>A0A8J2LLV4_9HEXA</name>
<feature type="non-terminal residue" evidence="1">
    <location>
        <position position="93"/>
    </location>
</feature>